<dbReference type="Gene3D" id="3.40.525.10">
    <property type="entry name" value="CRAL-TRIO lipid binding domain"/>
    <property type="match status" value="1"/>
</dbReference>
<dbReference type="InterPro" id="IPR052578">
    <property type="entry name" value="PI_Transfer_CRAL-TRIO"/>
</dbReference>
<proteinExistence type="predicted"/>
<dbReference type="InterPro" id="IPR001251">
    <property type="entry name" value="CRAL-TRIO_dom"/>
</dbReference>
<dbReference type="Pfam" id="PF00650">
    <property type="entry name" value="CRAL_TRIO"/>
    <property type="match status" value="1"/>
</dbReference>
<dbReference type="CDD" id="cd00170">
    <property type="entry name" value="SEC14"/>
    <property type="match status" value="1"/>
</dbReference>
<name>A0AB34J5U0_PRYPA</name>
<comment type="caution">
    <text evidence="2">The sequence shown here is derived from an EMBL/GenBank/DDBJ whole genome shotgun (WGS) entry which is preliminary data.</text>
</comment>
<evidence type="ECO:0000313" key="3">
    <source>
        <dbReference type="Proteomes" id="UP001515480"/>
    </source>
</evidence>
<keyword evidence="3" id="KW-1185">Reference proteome</keyword>
<gene>
    <name evidence="2" type="ORF">AB1Y20_005380</name>
</gene>
<protein>
    <recommendedName>
        <fullName evidence="1">CRAL-TRIO domain-containing protein</fullName>
    </recommendedName>
</protein>
<reference evidence="2 3" key="1">
    <citation type="journal article" date="2024" name="Science">
        <title>Giant polyketide synthase enzymes in the biosynthesis of giant marine polyether toxins.</title>
        <authorList>
            <person name="Fallon T.R."/>
            <person name="Shende V.V."/>
            <person name="Wierzbicki I.H."/>
            <person name="Pendleton A.L."/>
            <person name="Watervoot N.F."/>
            <person name="Auber R.P."/>
            <person name="Gonzalez D.J."/>
            <person name="Wisecaver J.H."/>
            <person name="Moore B.S."/>
        </authorList>
    </citation>
    <scope>NUCLEOTIDE SEQUENCE [LARGE SCALE GENOMIC DNA]</scope>
    <source>
        <strain evidence="2 3">12B1</strain>
    </source>
</reference>
<dbReference type="Proteomes" id="UP001515480">
    <property type="component" value="Unassembled WGS sequence"/>
</dbReference>
<dbReference type="EMBL" id="JBGBPQ010000013">
    <property type="protein sequence ID" value="KAL1512111.1"/>
    <property type="molecule type" value="Genomic_DNA"/>
</dbReference>
<feature type="domain" description="CRAL-TRIO" evidence="1">
    <location>
        <begin position="138"/>
        <end position="281"/>
    </location>
</feature>
<dbReference type="SUPFAM" id="SSF52087">
    <property type="entry name" value="CRAL/TRIO domain"/>
    <property type="match status" value="1"/>
</dbReference>
<evidence type="ECO:0000313" key="2">
    <source>
        <dbReference type="EMBL" id="KAL1512111.1"/>
    </source>
</evidence>
<dbReference type="InterPro" id="IPR036865">
    <property type="entry name" value="CRAL-TRIO_dom_sf"/>
</dbReference>
<dbReference type="PROSITE" id="PS50191">
    <property type="entry name" value="CRAL_TRIO"/>
    <property type="match status" value="1"/>
</dbReference>
<evidence type="ECO:0000259" key="1">
    <source>
        <dbReference type="PROSITE" id="PS50191"/>
    </source>
</evidence>
<dbReference type="InterPro" id="IPR036273">
    <property type="entry name" value="CRAL/TRIO_N_dom_sf"/>
</dbReference>
<dbReference type="PANTHER" id="PTHR45824:SF29">
    <property type="entry name" value="GH16843P"/>
    <property type="match status" value="1"/>
</dbReference>
<dbReference type="PANTHER" id="PTHR45824">
    <property type="entry name" value="GH16843P"/>
    <property type="match status" value="1"/>
</dbReference>
<dbReference type="AlphaFoldDB" id="A0AB34J5U0"/>
<organism evidence="2 3">
    <name type="scientific">Prymnesium parvum</name>
    <name type="common">Toxic golden alga</name>
    <dbReference type="NCBI Taxonomy" id="97485"/>
    <lineage>
        <taxon>Eukaryota</taxon>
        <taxon>Haptista</taxon>
        <taxon>Haptophyta</taxon>
        <taxon>Prymnesiophyceae</taxon>
        <taxon>Prymnesiales</taxon>
        <taxon>Prymnesiaceae</taxon>
        <taxon>Prymnesium</taxon>
    </lineage>
</organism>
<dbReference type="SUPFAM" id="SSF46938">
    <property type="entry name" value="CRAL/TRIO N-terminal domain"/>
    <property type="match status" value="1"/>
</dbReference>
<dbReference type="GO" id="GO:0008526">
    <property type="term" value="F:phosphatidylinositol transfer activity"/>
    <property type="evidence" value="ECO:0007669"/>
    <property type="project" value="TreeGrafter"/>
</dbReference>
<accession>A0AB34J5U0</accession>
<sequence>MVLQPFHILAAAGRCAAAIRLNPVQLITAILALATIRRRGDSSGGAALGRPRPDERALTRAVESLHSRLPEIFRKAGVRAKVLELWGAPLTLGGKPTGAERALLQGFLFARDWNEEDAVVMMEHTLRWRREYGLEKLRPDRFPPHFPSDRFAVDCDGRPAVILSFERITPNAFDNVPLFIAWRVCMLEQLMHRLDFGHGEPCYTMVLDCRGFRTCHELSAVLCDHYPDFIDRVLVVSPPRIISLAWSPLGPFLPRSFAEAVQVCDESEAARIVAIHLHALPIDQHAAERGELMSFAVVIQDMFGWLALQFRDMLQRATELALCTSDRLSALDLAAANTD</sequence>